<accession>A0ABT8MAU9</accession>
<dbReference type="Proteomes" id="UP001168338">
    <property type="component" value="Unassembled WGS sequence"/>
</dbReference>
<name>A0ABT8MAU9_9EURY</name>
<reference evidence="1" key="1">
    <citation type="submission" date="2019-05" db="EMBL/GenBank/DDBJ databases">
        <title>Methanoculleus sp. FWC-SCC1, a methanogenic archaeon isolated from deep marine cold seep.</title>
        <authorList>
            <person name="Chen Y.-W."/>
            <person name="Chen S.-C."/>
            <person name="Teng N.-H."/>
            <person name="Lai M.-C."/>
        </authorList>
    </citation>
    <scope>NUCLEOTIDE SEQUENCE</scope>
    <source>
        <strain evidence="1">FWC-SCC1</strain>
    </source>
</reference>
<protein>
    <submittedName>
        <fullName evidence="1">Uncharacterized protein</fullName>
    </submittedName>
</protein>
<proteinExistence type="predicted"/>
<evidence type="ECO:0000313" key="1">
    <source>
        <dbReference type="EMBL" id="MDN7025006.1"/>
    </source>
</evidence>
<dbReference type="InterPro" id="IPR036748">
    <property type="entry name" value="MTH938-like_sf"/>
</dbReference>
<dbReference type="Gene3D" id="3.40.1230.10">
    <property type="entry name" value="MTH938-like"/>
    <property type="match status" value="1"/>
</dbReference>
<dbReference type="EMBL" id="VCYH01000005">
    <property type="protein sequence ID" value="MDN7025006.1"/>
    <property type="molecule type" value="Genomic_DNA"/>
</dbReference>
<dbReference type="RefSeq" id="WP_301664137.1">
    <property type="nucleotide sequence ID" value="NZ_VCYH01000005.1"/>
</dbReference>
<organism evidence="1 2">
    <name type="scientific">Methanoculleus frigidifontis</name>
    <dbReference type="NCBI Taxonomy" id="2584085"/>
    <lineage>
        <taxon>Archaea</taxon>
        <taxon>Methanobacteriati</taxon>
        <taxon>Methanobacteriota</taxon>
        <taxon>Stenosarchaea group</taxon>
        <taxon>Methanomicrobia</taxon>
        <taxon>Methanomicrobiales</taxon>
        <taxon>Methanomicrobiaceae</taxon>
        <taxon>Methanoculleus</taxon>
    </lineage>
</organism>
<dbReference type="SUPFAM" id="SSF64076">
    <property type="entry name" value="MTH938-like"/>
    <property type="match status" value="1"/>
</dbReference>
<evidence type="ECO:0000313" key="2">
    <source>
        <dbReference type="Proteomes" id="UP001168338"/>
    </source>
</evidence>
<comment type="caution">
    <text evidence="1">The sequence shown here is derived from an EMBL/GenBank/DDBJ whole genome shotgun (WGS) entry which is preliminary data.</text>
</comment>
<keyword evidence="2" id="KW-1185">Reference proteome</keyword>
<sequence length="116" mass="13270">MTWKFGKIKINGVKCKNDAYVHVDGSVTKRDKSLSKHLKEEYGQTPLTDRELVFLRNEEPEVVYVGTGFCGQLPITYAAKRILDGFDVIMMPTSKELKKALKKEKRKYAAFLHVTC</sequence>
<gene>
    <name evidence="1" type="ORF">FGU65_08920</name>
</gene>